<keyword evidence="5 14" id="KW-0949">S-adenosyl-L-methionine</keyword>
<dbReference type="InterPro" id="IPR002792">
    <property type="entry name" value="TRAM_dom"/>
</dbReference>
<evidence type="ECO:0000313" key="19">
    <source>
        <dbReference type="Proteomes" id="UP000243633"/>
    </source>
</evidence>
<evidence type="ECO:0000259" key="15">
    <source>
        <dbReference type="PROSITE" id="PS50926"/>
    </source>
</evidence>
<dbReference type="PROSITE" id="PS51918">
    <property type="entry name" value="RADICAL_SAM"/>
    <property type="match status" value="1"/>
</dbReference>
<dbReference type="RefSeq" id="WP_075472758.1">
    <property type="nucleotide sequence ID" value="NZ_LN890285.1"/>
</dbReference>
<comment type="subcellular location">
    <subcellularLocation>
        <location evidence="14">Cytoplasm</location>
    </subcellularLocation>
</comment>
<keyword evidence="2 14" id="KW-0004">4Fe-4S</keyword>
<keyword evidence="19" id="KW-1185">Reference proteome</keyword>
<dbReference type="InterPro" id="IPR006638">
    <property type="entry name" value="Elp3/MiaA/NifB-like_rSAM"/>
</dbReference>
<feature type="binding site" evidence="14">
    <location>
        <position position="82"/>
    </location>
    <ligand>
        <name>[4Fe-4S] cluster</name>
        <dbReference type="ChEBI" id="CHEBI:49883"/>
        <label>1</label>
    </ligand>
</feature>
<protein>
    <recommendedName>
        <fullName evidence="10 14">tRNA-2-methylthio-N(6)-dimethylallyladenosine synthase</fullName>
        <ecNumber evidence="10 14">2.8.4.3</ecNumber>
    </recommendedName>
    <alternativeName>
        <fullName evidence="14">(Dimethylallyl)adenosine tRNA methylthiotransferase MiaB</fullName>
    </alternativeName>
    <alternativeName>
        <fullName evidence="14">tRNA-i(6)A37 methylthiotransferase</fullName>
    </alternativeName>
</protein>
<comment type="catalytic activity">
    <reaction evidence="12">
        <text>2-thio-N(6)-dimethylallyladenosine(37) in tRNA + S-adenosyl-L-methionine = 2-methylsulfanyl-N(6)-dimethylallyladenosine(37) in tRNA + S-adenosyl-L-homocysteine + H(+)</text>
        <dbReference type="Rhea" id="RHEA:37063"/>
        <dbReference type="Rhea" id="RHEA-COMP:10376"/>
        <dbReference type="Rhea" id="RHEA-COMP:10377"/>
        <dbReference type="ChEBI" id="CHEBI:15378"/>
        <dbReference type="ChEBI" id="CHEBI:57856"/>
        <dbReference type="ChEBI" id="CHEBI:59789"/>
        <dbReference type="ChEBI" id="CHEBI:74416"/>
        <dbReference type="ChEBI" id="CHEBI:74417"/>
    </reaction>
    <physiologicalReaction direction="left-to-right" evidence="12">
        <dbReference type="Rhea" id="RHEA:37064"/>
    </physiologicalReaction>
</comment>
<dbReference type="SFLD" id="SFLDS00029">
    <property type="entry name" value="Radical_SAM"/>
    <property type="match status" value="1"/>
</dbReference>
<comment type="subunit">
    <text evidence="14">Monomer.</text>
</comment>
<comment type="catalytic activity">
    <reaction evidence="11">
        <text>N(6)-dimethylallyladenosine(37) in tRNA + (sulfur carrier)-SH + AH2 + S-adenosyl-L-methionine = 2-thio-N(6)-dimethylallyladenosine(37) in tRNA + (sulfur carrier)-H + 5'-deoxyadenosine + L-methionine + A + H(+)</text>
        <dbReference type="Rhea" id="RHEA:36339"/>
        <dbReference type="Rhea" id="RHEA-COMP:10375"/>
        <dbReference type="Rhea" id="RHEA-COMP:10377"/>
        <dbReference type="Rhea" id="RHEA-COMP:14737"/>
        <dbReference type="Rhea" id="RHEA-COMP:14739"/>
        <dbReference type="ChEBI" id="CHEBI:13193"/>
        <dbReference type="ChEBI" id="CHEBI:15378"/>
        <dbReference type="ChEBI" id="CHEBI:17319"/>
        <dbReference type="ChEBI" id="CHEBI:17499"/>
        <dbReference type="ChEBI" id="CHEBI:29917"/>
        <dbReference type="ChEBI" id="CHEBI:57844"/>
        <dbReference type="ChEBI" id="CHEBI:59789"/>
        <dbReference type="ChEBI" id="CHEBI:64428"/>
        <dbReference type="ChEBI" id="CHEBI:74415"/>
        <dbReference type="ChEBI" id="CHEBI:74416"/>
    </reaction>
    <physiologicalReaction direction="left-to-right" evidence="11">
        <dbReference type="Rhea" id="RHEA:36340"/>
    </physiologicalReaction>
</comment>
<reference evidence="19" key="1">
    <citation type="submission" date="2015-10" db="EMBL/GenBank/DDBJ databases">
        <authorList>
            <person name="Manzano-Marin A."/>
            <person name="Manzano-Marin A."/>
        </authorList>
    </citation>
    <scope>NUCLEOTIDE SEQUENCE [LARGE SCALE GENOMIC DNA]</scope>
    <source>
        <strain evidence="19">BTs</strain>
    </source>
</reference>
<dbReference type="PATRIC" id="fig|98804.3.peg.276"/>
<gene>
    <name evidence="14 18" type="primary">miaB</name>
    <name evidence="18" type="ORF">BTSPAZIEG_0293</name>
</gene>
<accession>A0A160SX47</accession>
<evidence type="ECO:0000256" key="8">
    <source>
        <dbReference type="ARBA" id="ARBA00023004"/>
    </source>
</evidence>
<dbReference type="InterPro" id="IPR058240">
    <property type="entry name" value="rSAM_sf"/>
</dbReference>
<feature type="binding site" evidence="14">
    <location>
        <position position="48"/>
    </location>
    <ligand>
        <name>[4Fe-4S] cluster</name>
        <dbReference type="ChEBI" id="CHEBI:49883"/>
        <label>1</label>
    </ligand>
</feature>
<sequence>MEKKVYIKTWGCQMNEHDSDLLQNILKKKKYIIVKNPEISDILILNTCSIREKAQEKVFHQLGRWKKLKDKNNNIIIAVGGCVASQEGIKIFERAKFINIIFGPQTLHKLPNLLNKVTKKNPFFIDIKLKSLKKFNLNFIKTIQKKCVEYVSIIEGCNQFCSFCIVPYTRGKEISRPSKDILLEIKKLSQTGIREIILLGQNVNAYIEKKKNKIYDFSDLLLDISKIDKILRIRYVTSHPKKFTNKLIQLYQKIPKLVNFLHLPVQSGSNRILKLMKRGYTIEEYINLIYQIKKIRPQMVFSSDFIVGYPGETKKDFEKTINLIKNINFDTSFSFLYSSRPGTKASKLKDFLSLEEKKKRLYKLQKIIKLQSFQWRRRMLGTIQNVLVEGVSKKNHVKELFGKTENNRQVYFSGDSSYIGKLVKIKIIEINYNSFLKGKLL</sequence>
<evidence type="ECO:0000256" key="5">
    <source>
        <dbReference type="ARBA" id="ARBA00022691"/>
    </source>
</evidence>
<feature type="binding site" evidence="14">
    <location>
        <position position="161"/>
    </location>
    <ligand>
        <name>[4Fe-4S] cluster</name>
        <dbReference type="ChEBI" id="CHEBI:49883"/>
        <label>2</label>
        <note>4Fe-4S-S-AdoMet</note>
    </ligand>
</feature>
<dbReference type="GO" id="GO:0005829">
    <property type="term" value="C:cytosol"/>
    <property type="evidence" value="ECO:0007669"/>
    <property type="project" value="TreeGrafter"/>
</dbReference>
<dbReference type="EMBL" id="LN890285">
    <property type="protein sequence ID" value="CUR53258.1"/>
    <property type="molecule type" value="Genomic_DNA"/>
</dbReference>
<dbReference type="SFLD" id="SFLDF00273">
    <property type="entry name" value="(dimethylallyl)adenosine_tRNA"/>
    <property type="match status" value="1"/>
</dbReference>
<dbReference type="InterPro" id="IPR007197">
    <property type="entry name" value="rSAM"/>
</dbReference>
<keyword evidence="3 14" id="KW-0963">Cytoplasm</keyword>
<dbReference type="EC" id="2.8.4.3" evidence="10 14"/>
<evidence type="ECO:0000256" key="2">
    <source>
        <dbReference type="ARBA" id="ARBA00022485"/>
    </source>
</evidence>
<dbReference type="GO" id="GO:0035597">
    <property type="term" value="F:tRNA-2-methylthio-N(6)-dimethylallyladenosine(37) synthase activity"/>
    <property type="evidence" value="ECO:0007669"/>
    <property type="project" value="UniProtKB-EC"/>
</dbReference>
<dbReference type="Proteomes" id="UP000243633">
    <property type="component" value="Chromosome 1"/>
</dbReference>
<dbReference type="FunFam" id="3.80.30.20:FF:000001">
    <property type="entry name" value="tRNA-2-methylthio-N(6)-dimethylallyladenosine synthase 2"/>
    <property type="match status" value="1"/>
</dbReference>
<evidence type="ECO:0000256" key="3">
    <source>
        <dbReference type="ARBA" id="ARBA00022490"/>
    </source>
</evidence>
<dbReference type="Pfam" id="PF00919">
    <property type="entry name" value="UPF0004"/>
    <property type="match status" value="1"/>
</dbReference>
<dbReference type="OrthoDB" id="9805215at2"/>
<evidence type="ECO:0000256" key="11">
    <source>
        <dbReference type="ARBA" id="ARBA00050926"/>
    </source>
</evidence>
<proteinExistence type="inferred from homology"/>
<dbReference type="STRING" id="98804.BTSPAZIEG_0293"/>
<dbReference type="HAMAP" id="MF_01864">
    <property type="entry name" value="tRNA_metthiotr_MiaB"/>
    <property type="match status" value="1"/>
</dbReference>
<dbReference type="AlphaFoldDB" id="A0A160SX47"/>
<dbReference type="PANTHER" id="PTHR43020:SF2">
    <property type="entry name" value="MITOCHONDRIAL TRNA METHYLTHIOTRANSFERASE CDK5RAP1"/>
    <property type="match status" value="1"/>
</dbReference>
<dbReference type="InterPro" id="IPR023404">
    <property type="entry name" value="rSAM_horseshoe"/>
</dbReference>
<evidence type="ECO:0000256" key="1">
    <source>
        <dbReference type="ARBA" id="ARBA00003234"/>
    </source>
</evidence>
<keyword evidence="9 14" id="KW-0411">Iron-sulfur</keyword>
<dbReference type="Gene3D" id="3.40.50.12160">
    <property type="entry name" value="Methylthiotransferase, N-terminal domain"/>
    <property type="match status" value="1"/>
</dbReference>
<evidence type="ECO:0000259" key="16">
    <source>
        <dbReference type="PROSITE" id="PS51449"/>
    </source>
</evidence>
<dbReference type="SUPFAM" id="SSF102114">
    <property type="entry name" value="Radical SAM enzymes"/>
    <property type="match status" value="1"/>
</dbReference>
<dbReference type="Gene3D" id="3.80.30.20">
    <property type="entry name" value="tm_1862 like domain"/>
    <property type="match status" value="1"/>
</dbReference>
<comment type="function">
    <text evidence="1 14">Catalyzes the methylthiolation of N6-(dimethylallyl)adenosine (i(6)A), leading to the formation of 2-methylthio-N6-(dimethylallyl)adenosine (ms(2)i(6)A) at position 37 in tRNAs that read codons beginning with uridine.</text>
</comment>
<evidence type="ECO:0000256" key="13">
    <source>
        <dbReference type="ARBA" id="ARBA00052587"/>
    </source>
</evidence>
<evidence type="ECO:0000256" key="9">
    <source>
        <dbReference type="ARBA" id="ARBA00023014"/>
    </source>
</evidence>
<evidence type="ECO:0000256" key="14">
    <source>
        <dbReference type="HAMAP-Rule" id="MF_01864"/>
    </source>
</evidence>
<dbReference type="GO" id="GO:0046872">
    <property type="term" value="F:metal ion binding"/>
    <property type="evidence" value="ECO:0007669"/>
    <property type="project" value="UniProtKB-KW"/>
</dbReference>
<name>A0A160SX47_BUCTT</name>
<dbReference type="InterPro" id="IPR013848">
    <property type="entry name" value="Methylthiotransferase_N"/>
</dbReference>
<evidence type="ECO:0000256" key="12">
    <source>
        <dbReference type="ARBA" id="ARBA00052380"/>
    </source>
</evidence>
<feature type="domain" description="Radical SAM core" evidence="17">
    <location>
        <begin position="143"/>
        <end position="374"/>
    </location>
</feature>
<dbReference type="InterPro" id="IPR020612">
    <property type="entry name" value="Methylthiotransferase_CS"/>
</dbReference>
<dbReference type="PROSITE" id="PS50926">
    <property type="entry name" value="TRAM"/>
    <property type="match status" value="1"/>
</dbReference>
<evidence type="ECO:0000256" key="7">
    <source>
        <dbReference type="ARBA" id="ARBA00022723"/>
    </source>
</evidence>
<keyword evidence="7 14" id="KW-0479">Metal-binding</keyword>
<dbReference type="CDD" id="cd01335">
    <property type="entry name" value="Radical_SAM"/>
    <property type="match status" value="1"/>
</dbReference>
<dbReference type="InterPro" id="IPR038135">
    <property type="entry name" value="Methylthiotransferase_N_sf"/>
</dbReference>
<feature type="domain" description="MTTase N-terminal" evidence="16">
    <location>
        <begin position="3"/>
        <end position="119"/>
    </location>
</feature>
<evidence type="ECO:0000256" key="10">
    <source>
        <dbReference type="ARBA" id="ARBA00033765"/>
    </source>
</evidence>
<dbReference type="SFLD" id="SFLDG01082">
    <property type="entry name" value="B12-binding_domain_containing"/>
    <property type="match status" value="1"/>
</dbReference>
<feature type="binding site" evidence="14">
    <location>
        <position position="12"/>
    </location>
    <ligand>
        <name>[4Fe-4S] cluster</name>
        <dbReference type="ChEBI" id="CHEBI:49883"/>
        <label>1</label>
    </ligand>
</feature>
<dbReference type="SMART" id="SM00729">
    <property type="entry name" value="Elp3"/>
    <property type="match status" value="1"/>
</dbReference>
<dbReference type="SFLD" id="SFLDG01061">
    <property type="entry name" value="methylthiotransferase"/>
    <property type="match status" value="1"/>
</dbReference>
<keyword evidence="4 14" id="KW-0808">Transferase</keyword>
<comment type="similarity">
    <text evidence="14">Belongs to the methylthiotransferase family. MiaB subfamily.</text>
</comment>
<feature type="binding site" evidence="14">
    <location>
        <position position="164"/>
    </location>
    <ligand>
        <name>[4Fe-4S] cluster</name>
        <dbReference type="ChEBI" id="CHEBI:49883"/>
        <label>2</label>
        <note>4Fe-4S-S-AdoMet</note>
    </ligand>
</feature>
<dbReference type="InterPro" id="IPR005839">
    <property type="entry name" value="Methylthiotransferase"/>
</dbReference>
<evidence type="ECO:0000313" key="18">
    <source>
        <dbReference type="EMBL" id="CUR53258.1"/>
    </source>
</evidence>
<evidence type="ECO:0000256" key="4">
    <source>
        <dbReference type="ARBA" id="ARBA00022679"/>
    </source>
</evidence>
<dbReference type="FunFam" id="3.40.50.12160:FF:000001">
    <property type="entry name" value="tRNA-2-methylthio-N(6)-dimethylallyladenosine synthase"/>
    <property type="match status" value="1"/>
</dbReference>
<dbReference type="PROSITE" id="PS01278">
    <property type="entry name" value="MTTASE_RADICAL"/>
    <property type="match status" value="1"/>
</dbReference>
<dbReference type="InterPro" id="IPR006463">
    <property type="entry name" value="MiaB_methiolase"/>
</dbReference>
<dbReference type="PROSITE" id="PS51449">
    <property type="entry name" value="MTTASE_N"/>
    <property type="match status" value="1"/>
</dbReference>
<dbReference type="NCBIfam" id="TIGR00089">
    <property type="entry name" value="MiaB/RimO family radical SAM methylthiotransferase"/>
    <property type="match status" value="1"/>
</dbReference>
<keyword evidence="6 14" id="KW-0819">tRNA processing</keyword>
<organism evidence="18 19">
    <name type="scientific">Buchnera aphidicola subsp. Tuberolachnus salignus</name>
    <dbReference type="NCBI Taxonomy" id="98804"/>
    <lineage>
        <taxon>Bacteria</taxon>
        <taxon>Pseudomonadati</taxon>
        <taxon>Pseudomonadota</taxon>
        <taxon>Gammaproteobacteria</taxon>
        <taxon>Enterobacterales</taxon>
        <taxon>Erwiniaceae</taxon>
        <taxon>Buchnera</taxon>
    </lineage>
</organism>
<evidence type="ECO:0000256" key="6">
    <source>
        <dbReference type="ARBA" id="ARBA00022694"/>
    </source>
</evidence>
<dbReference type="NCBIfam" id="TIGR01574">
    <property type="entry name" value="miaB-methiolase"/>
    <property type="match status" value="1"/>
</dbReference>
<dbReference type="Pfam" id="PF04055">
    <property type="entry name" value="Radical_SAM"/>
    <property type="match status" value="1"/>
</dbReference>
<comment type="cofactor">
    <cofactor evidence="14">
        <name>[4Fe-4S] cluster</name>
        <dbReference type="ChEBI" id="CHEBI:49883"/>
    </cofactor>
    <text evidence="14">Binds 2 [4Fe-4S] clusters. One cluster is coordinated with 3 cysteines and an exchangeable S-adenosyl-L-methionine.</text>
</comment>
<feature type="binding site" evidence="14">
    <location>
        <position position="157"/>
    </location>
    <ligand>
        <name>[4Fe-4S] cluster</name>
        <dbReference type="ChEBI" id="CHEBI:49883"/>
        <label>2</label>
        <note>4Fe-4S-S-AdoMet</note>
    </ligand>
</feature>
<comment type="catalytic activity">
    <reaction evidence="13">
        <text>N(6)-dimethylallyladenosine(37) in tRNA + (sulfur carrier)-SH + AH2 + 2 S-adenosyl-L-methionine = 2-methylsulfanyl-N(6)-dimethylallyladenosine(37) in tRNA + (sulfur carrier)-H + 5'-deoxyadenosine + L-methionine + A + S-adenosyl-L-homocysteine + 2 H(+)</text>
        <dbReference type="Rhea" id="RHEA:37067"/>
        <dbReference type="Rhea" id="RHEA-COMP:10375"/>
        <dbReference type="Rhea" id="RHEA-COMP:10376"/>
        <dbReference type="Rhea" id="RHEA-COMP:14737"/>
        <dbReference type="Rhea" id="RHEA-COMP:14739"/>
        <dbReference type="ChEBI" id="CHEBI:13193"/>
        <dbReference type="ChEBI" id="CHEBI:15378"/>
        <dbReference type="ChEBI" id="CHEBI:17319"/>
        <dbReference type="ChEBI" id="CHEBI:17499"/>
        <dbReference type="ChEBI" id="CHEBI:29917"/>
        <dbReference type="ChEBI" id="CHEBI:57844"/>
        <dbReference type="ChEBI" id="CHEBI:57856"/>
        <dbReference type="ChEBI" id="CHEBI:59789"/>
        <dbReference type="ChEBI" id="CHEBI:64428"/>
        <dbReference type="ChEBI" id="CHEBI:74415"/>
        <dbReference type="ChEBI" id="CHEBI:74417"/>
        <dbReference type="EC" id="2.8.4.3"/>
    </reaction>
    <physiologicalReaction direction="left-to-right" evidence="13">
        <dbReference type="Rhea" id="RHEA:37068"/>
    </physiologicalReaction>
</comment>
<dbReference type="PANTHER" id="PTHR43020">
    <property type="entry name" value="CDK5 REGULATORY SUBUNIT-ASSOCIATED PROTEIN 1"/>
    <property type="match status" value="1"/>
</dbReference>
<feature type="domain" description="TRAM" evidence="15">
    <location>
        <begin position="377"/>
        <end position="441"/>
    </location>
</feature>
<keyword evidence="8 14" id="KW-0408">Iron</keyword>
<dbReference type="Pfam" id="PF01938">
    <property type="entry name" value="TRAM"/>
    <property type="match status" value="1"/>
</dbReference>
<evidence type="ECO:0000259" key="17">
    <source>
        <dbReference type="PROSITE" id="PS51918"/>
    </source>
</evidence>
<dbReference type="GO" id="GO:0051539">
    <property type="term" value="F:4 iron, 4 sulfur cluster binding"/>
    <property type="evidence" value="ECO:0007669"/>
    <property type="project" value="UniProtKB-UniRule"/>
</dbReference>